<keyword evidence="1" id="KW-0472">Membrane</keyword>
<keyword evidence="1" id="KW-0812">Transmembrane</keyword>
<proteinExistence type="predicted"/>
<sequence length="52" mass="5540">MKTANKTELTIAILSGTFLVLSIIRVSIDLYKAGKNSKCTCGQDKAIESHAG</sequence>
<protein>
    <recommendedName>
        <fullName evidence="4">FeoB-associated Cys-rich membrane protein</fullName>
    </recommendedName>
</protein>
<dbReference type="EMBL" id="JAEUGD010000001">
    <property type="protein sequence ID" value="MBL6444693.1"/>
    <property type="molecule type" value="Genomic_DNA"/>
</dbReference>
<feature type="transmembrane region" description="Helical" evidence="1">
    <location>
        <begin position="9"/>
        <end position="28"/>
    </location>
</feature>
<evidence type="ECO:0008006" key="4">
    <source>
        <dbReference type="Google" id="ProtNLM"/>
    </source>
</evidence>
<gene>
    <name evidence="2" type="ORF">JMN32_00125</name>
</gene>
<reference evidence="2" key="1">
    <citation type="submission" date="2021-01" db="EMBL/GenBank/DDBJ databases">
        <title>Fulvivirga kasyanovii gen. nov., sp nov., a novel member of the phylum Bacteroidetes isolated from seawater in a mussel farm.</title>
        <authorList>
            <person name="Zhao L.-H."/>
            <person name="Wang Z.-J."/>
        </authorList>
    </citation>
    <scope>NUCLEOTIDE SEQUENCE</scope>
    <source>
        <strain evidence="2">29W222</strain>
    </source>
</reference>
<dbReference type="RefSeq" id="WP_202854238.1">
    <property type="nucleotide sequence ID" value="NZ_JAEUGD010000001.1"/>
</dbReference>
<dbReference type="AlphaFoldDB" id="A0A937KBZ9"/>
<keyword evidence="3" id="KW-1185">Reference proteome</keyword>
<keyword evidence="1" id="KW-1133">Transmembrane helix</keyword>
<name>A0A937KBZ9_9BACT</name>
<evidence type="ECO:0000313" key="3">
    <source>
        <dbReference type="Proteomes" id="UP000614216"/>
    </source>
</evidence>
<dbReference type="Proteomes" id="UP000614216">
    <property type="component" value="Unassembled WGS sequence"/>
</dbReference>
<comment type="caution">
    <text evidence="2">The sequence shown here is derived from an EMBL/GenBank/DDBJ whole genome shotgun (WGS) entry which is preliminary data.</text>
</comment>
<organism evidence="2 3">
    <name type="scientific">Fulvivirga marina</name>
    <dbReference type="NCBI Taxonomy" id="2494733"/>
    <lineage>
        <taxon>Bacteria</taxon>
        <taxon>Pseudomonadati</taxon>
        <taxon>Bacteroidota</taxon>
        <taxon>Cytophagia</taxon>
        <taxon>Cytophagales</taxon>
        <taxon>Fulvivirgaceae</taxon>
        <taxon>Fulvivirga</taxon>
    </lineage>
</organism>
<evidence type="ECO:0000256" key="1">
    <source>
        <dbReference type="SAM" id="Phobius"/>
    </source>
</evidence>
<accession>A0A937KBZ9</accession>
<evidence type="ECO:0000313" key="2">
    <source>
        <dbReference type="EMBL" id="MBL6444693.1"/>
    </source>
</evidence>